<dbReference type="RefSeq" id="WP_260978174.1">
    <property type="nucleotide sequence ID" value="NZ_JAODBU010000002.1"/>
</dbReference>
<dbReference type="Proteomes" id="UP001431199">
    <property type="component" value="Unassembled WGS sequence"/>
</dbReference>
<gene>
    <name evidence="1" type="ORF">N5B56_01385</name>
</gene>
<protein>
    <submittedName>
        <fullName evidence="1">Uncharacterized protein</fullName>
    </submittedName>
</protein>
<name>A0ABT2LWR5_9FIRM</name>
<accession>A0ABT2LWR5</accession>
<keyword evidence="2" id="KW-1185">Reference proteome</keyword>
<evidence type="ECO:0000313" key="2">
    <source>
        <dbReference type="Proteomes" id="UP001431199"/>
    </source>
</evidence>
<sequence length="82" mass="9488">MEFNNRQKKKLLKTNAIIEDIFDNGNIKKYNITTMEADVIARVYSNIVMGNSGRTINGRVKEFFENEGYKIKEDGIGWKINV</sequence>
<comment type="caution">
    <text evidence="1">The sequence shown here is derived from an EMBL/GenBank/DDBJ whole genome shotgun (WGS) entry which is preliminary data.</text>
</comment>
<organism evidence="1 2">
    <name type="scientific">Eubacterium album</name>
    <dbReference type="NCBI Taxonomy" id="2978477"/>
    <lineage>
        <taxon>Bacteria</taxon>
        <taxon>Bacillati</taxon>
        <taxon>Bacillota</taxon>
        <taxon>Clostridia</taxon>
        <taxon>Eubacteriales</taxon>
        <taxon>Eubacteriaceae</taxon>
        <taxon>Eubacterium</taxon>
    </lineage>
</organism>
<dbReference type="EMBL" id="JAODBU010000002">
    <property type="protein sequence ID" value="MCT7397738.1"/>
    <property type="molecule type" value="Genomic_DNA"/>
</dbReference>
<reference evidence="1" key="1">
    <citation type="submission" date="2022-09" db="EMBL/GenBank/DDBJ databases">
        <title>Eubacterium sp. LFL-14 isolated from human feces.</title>
        <authorList>
            <person name="Liu F."/>
        </authorList>
    </citation>
    <scope>NUCLEOTIDE SEQUENCE</scope>
    <source>
        <strain evidence="1">LFL-14</strain>
    </source>
</reference>
<evidence type="ECO:0000313" key="1">
    <source>
        <dbReference type="EMBL" id="MCT7397738.1"/>
    </source>
</evidence>
<proteinExistence type="predicted"/>